<dbReference type="EMBL" id="JAGDEL010000001">
    <property type="protein sequence ID" value="MBO1510386.1"/>
    <property type="molecule type" value="Genomic_DNA"/>
</dbReference>
<dbReference type="Proteomes" id="UP000663981">
    <property type="component" value="Unassembled WGS sequence"/>
</dbReference>
<keyword evidence="1" id="KW-0812">Transmembrane</keyword>
<sequence>MTTILLLISLLLHVVAFYFIVVLYTKYSTIKDLSKSQRAILDETETSMTSFLIEMKEENERLIQHFKQGSAHYNHDRKELDEKTNESNHHIANSTMIHTNNIVPEEPLEEDLPDYFSQLNEIEDIVEISKPEQKKNLPFEIHAIKLYENGHTVEQIAKKLSKGKTEIELLLKFRQK</sequence>
<keyword evidence="3" id="KW-1185">Reference proteome</keyword>
<evidence type="ECO:0000313" key="3">
    <source>
        <dbReference type="Proteomes" id="UP000663981"/>
    </source>
</evidence>
<proteinExistence type="predicted"/>
<comment type="caution">
    <text evidence="2">The sequence shown here is derived from an EMBL/GenBank/DDBJ whole genome shotgun (WGS) entry which is preliminary data.</text>
</comment>
<evidence type="ECO:0008006" key="4">
    <source>
        <dbReference type="Google" id="ProtNLM"/>
    </source>
</evidence>
<keyword evidence="1" id="KW-0472">Membrane</keyword>
<evidence type="ECO:0000313" key="2">
    <source>
        <dbReference type="EMBL" id="MBO1510386.1"/>
    </source>
</evidence>
<accession>A0ABS3MX24</accession>
<reference evidence="2 3" key="1">
    <citation type="submission" date="2021-03" db="EMBL/GenBank/DDBJ databases">
        <title>Whole genome sequence of Metabacillus bambusae BG109.</title>
        <authorList>
            <person name="Jeong J.W."/>
        </authorList>
    </citation>
    <scope>NUCLEOTIDE SEQUENCE [LARGE SCALE GENOMIC DNA]</scope>
    <source>
        <strain evidence="2 3">BG109</strain>
    </source>
</reference>
<feature type="transmembrane region" description="Helical" evidence="1">
    <location>
        <begin position="6"/>
        <end position="25"/>
    </location>
</feature>
<keyword evidence="1" id="KW-1133">Transmembrane helix</keyword>
<organism evidence="2 3">
    <name type="scientific">Metabacillus bambusae</name>
    <dbReference type="NCBI Taxonomy" id="2795218"/>
    <lineage>
        <taxon>Bacteria</taxon>
        <taxon>Bacillati</taxon>
        <taxon>Bacillota</taxon>
        <taxon>Bacilli</taxon>
        <taxon>Bacillales</taxon>
        <taxon>Bacillaceae</taxon>
        <taxon>Metabacillus</taxon>
    </lineage>
</organism>
<gene>
    <name evidence="2" type="ORF">I7822_01620</name>
</gene>
<name>A0ABS3MX24_9BACI</name>
<dbReference type="RefSeq" id="WP_207975034.1">
    <property type="nucleotide sequence ID" value="NZ_JAGDEL010000001.1"/>
</dbReference>
<protein>
    <recommendedName>
        <fullName evidence="4">Swarming motility protein SwrB</fullName>
    </recommendedName>
</protein>
<evidence type="ECO:0000256" key="1">
    <source>
        <dbReference type="SAM" id="Phobius"/>
    </source>
</evidence>